<feature type="compositionally biased region" description="Polar residues" evidence="2">
    <location>
        <begin position="270"/>
        <end position="282"/>
    </location>
</feature>
<dbReference type="PROSITE" id="PS50158">
    <property type="entry name" value="ZF_CCHC"/>
    <property type="match status" value="1"/>
</dbReference>
<dbReference type="EMBL" id="KK198759">
    <property type="protein sequence ID" value="KCW63931.1"/>
    <property type="molecule type" value="Genomic_DNA"/>
</dbReference>
<dbReference type="InterPro" id="IPR036875">
    <property type="entry name" value="Znf_CCHC_sf"/>
</dbReference>
<dbReference type="FunCoup" id="A0A059BDL1">
    <property type="interactions" value="4"/>
</dbReference>
<dbReference type="InterPro" id="IPR040256">
    <property type="entry name" value="At4g02000-like"/>
</dbReference>
<dbReference type="AlphaFoldDB" id="A0A059BDL1"/>
<sequence>MGNLWRAVDVVDLPGTISPEKLSECRKTLFGRFYTNPTLNYNAFITLMRKAWRTENFTCATLEPGFFSFSFHSEAEARRVLQSGPWSFSSHLLILRQCEPDTPEFCYDFNHCDFWVKFLGLPYGRVTHDVIAEIASKLGTVVEVKLEDKGNSTYKVGKARVTLALENPLKTGVLVNLDNKKLWVEFKYERLPYYCYSCGRIGHYATDCSEIPYKESGLEQNLPARCGDWLRAEVKALSPYGQIFYGKKEIPLDDVDIVLETPLSPVPETEQVNPSSSQQTQVCDPRPTRKEIYLPSSARELIRIEERSPQKRGNTCIDEESLLILQEEQMKEAESELETTPPAKLKGKSVKLTNSKKVKRFCPYGAQTSAQLSEKTNQLVDAPIRVAEKSEQWALVASPNKPPTYP</sequence>
<evidence type="ECO:0000313" key="4">
    <source>
        <dbReference type="EMBL" id="KCW63931.1"/>
    </source>
</evidence>
<feature type="domain" description="CCHC-type" evidence="3">
    <location>
        <begin position="195"/>
        <end position="210"/>
    </location>
</feature>
<name>A0A059BDL1_EUCGR</name>
<reference evidence="4" key="1">
    <citation type="submission" date="2013-07" db="EMBL/GenBank/DDBJ databases">
        <title>The genome of Eucalyptus grandis.</title>
        <authorList>
            <person name="Schmutz J."/>
            <person name="Hayes R."/>
            <person name="Myburg A."/>
            <person name="Tuskan G."/>
            <person name="Grattapaglia D."/>
            <person name="Rokhsar D.S."/>
        </authorList>
    </citation>
    <scope>NUCLEOTIDE SEQUENCE</scope>
    <source>
        <tissue evidence="4">Leaf extractions</tissue>
    </source>
</reference>
<feature type="region of interest" description="Disordered" evidence="2">
    <location>
        <begin position="266"/>
        <end position="286"/>
    </location>
</feature>
<dbReference type="SMART" id="SM00343">
    <property type="entry name" value="ZnF_C2HC"/>
    <property type="match status" value="1"/>
</dbReference>
<dbReference type="PANTHER" id="PTHR31286:SF99">
    <property type="entry name" value="DUF4283 DOMAIN-CONTAINING PROTEIN"/>
    <property type="match status" value="1"/>
</dbReference>
<dbReference type="OMA" id="KAWRTEN"/>
<evidence type="ECO:0000256" key="2">
    <source>
        <dbReference type="SAM" id="MobiDB-lite"/>
    </source>
</evidence>
<dbReference type="GO" id="GO:0008270">
    <property type="term" value="F:zinc ion binding"/>
    <property type="evidence" value="ECO:0007669"/>
    <property type="project" value="UniProtKB-KW"/>
</dbReference>
<dbReference type="InterPro" id="IPR025558">
    <property type="entry name" value="DUF4283"/>
</dbReference>
<keyword evidence="1" id="KW-0863">Zinc-finger</keyword>
<dbReference type="InterPro" id="IPR025836">
    <property type="entry name" value="Zn_knuckle_CX2CX4HX4C"/>
</dbReference>
<dbReference type="Gramene" id="KCW63931">
    <property type="protein sequence ID" value="KCW63931"/>
    <property type="gene ID" value="EUGRSUZ_G01608"/>
</dbReference>
<keyword evidence="1" id="KW-0479">Metal-binding</keyword>
<dbReference type="STRING" id="71139.A0A059BDL1"/>
<dbReference type="Pfam" id="PF14111">
    <property type="entry name" value="DUF4283"/>
    <property type="match status" value="1"/>
</dbReference>
<accession>A0A059BDL1</accession>
<protein>
    <recommendedName>
        <fullName evidence="3">CCHC-type domain-containing protein</fullName>
    </recommendedName>
</protein>
<proteinExistence type="predicted"/>
<evidence type="ECO:0000256" key="1">
    <source>
        <dbReference type="PROSITE-ProRule" id="PRU00047"/>
    </source>
</evidence>
<organism evidence="4">
    <name type="scientific">Eucalyptus grandis</name>
    <name type="common">Flooded gum</name>
    <dbReference type="NCBI Taxonomy" id="71139"/>
    <lineage>
        <taxon>Eukaryota</taxon>
        <taxon>Viridiplantae</taxon>
        <taxon>Streptophyta</taxon>
        <taxon>Embryophyta</taxon>
        <taxon>Tracheophyta</taxon>
        <taxon>Spermatophyta</taxon>
        <taxon>Magnoliopsida</taxon>
        <taxon>eudicotyledons</taxon>
        <taxon>Gunneridae</taxon>
        <taxon>Pentapetalae</taxon>
        <taxon>rosids</taxon>
        <taxon>malvids</taxon>
        <taxon>Myrtales</taxon>
        <taxon>Myrtaceae</taxon>
        <taxon>Myrtoideae</taxon>
        <taxon>Eucalypteae</taxon>
        <taxon>Eucalyptus</taxon>
    </lineage>
</organism>
<dbReference type="InterPro" id="IPR001878">
    <property type="entry name" value="Znf_CCHC"/>
</dbReference>
<evidence type="ECO:0000259" key="3">
    <source>
        <dbReference type="PROSITE" id="PS50158"/>
    </source>
</evidence>
<gene>
    <name evidence="4" type="ORF">EUGRSUZ_G01608</name>
</gene>
<dbReference type="PANTHER" id="PTHR31286">
    <property type="entry name" value="GLYCINE-RICH CELL WALL STRUCTURAL PROTEIN 1.8-LIKE"/>
    <property type="match status" value="1"/>
</dbReference>
<dbReference type="SUPFAM" id="SSF57756">
    <property type="entry name" value="Retrovirus zinc finger-like domains"/>
    <property type="match status" value="1"/>
</dbReference>
<dbReference type="Pfam" id="PF14392">
    <property type="entry name" value="zf-CCHC_4"/>
    <property type="match status" value="1"/>
</dbReference>
<dbReference type="InParanoid" id="A0A059BDL1"/>
<dbReference type="GO" id="GO:0003676">
    <property type="term" value="F:nucleic acid binding"/>
    <property type="evidence" value="ECO:0007669"/>
    <property type="project" value="InterPro"/>
</dbReference>
<keyword evidence="1" id="KW-0862">Zinc</keyword>